<dbReference type="GO" id="GO:0005886">
    <property type="term" value="C:plasma membrane"/>
    <property type="evidence" value="ECO:0007669"/>
    <property type="project" value="UniProtKB-SubCell"/>
</dbReference>
<dbReference type="SUPFAM" id="SSF52540">
    <property type="entry name" value="P-loop containing nucleoside triphosphate hydrolases"/>
    <property type="match status" value="1"/>
</dbReference>
<keyword evidence="8 9" id="KW-0472">Membrane</keyword>
<evidence type="ECO:0000256" key="8">
    <source>
        <dbReference type="ARBA" id="ARBA00023136"/>
    </source>
</evidence>
<comment type="subcellular location">
    <subcellularLocation>
        <location evidence="1">Cell membrane</location>
        <topology evidence="1">Multi-pass membrane protein</topology>
    </subcellularLocation>
</comment>
<dbReference type="EMBL" id="RCDC01000004">
    <property type="protein sequence ID" value="RLK56352.1"/>
    <property type="molecule type" value="Genomic_DNA"/>
</dbReference>
<dbReference type="InterPro" id="IPR036640">
    <property type="entry name" value="ABC1_TM_sf"/>
</dbReference>
<accession>A0A498CRZ5</accession>
<dbReference type="InterPro" id="IPR003439">
    <property type="entry name" value="ABC_transporter-like_ATP-bd"/>
</dbReference>
<dbReference type="PROSITE" id="PS50929">
    <property type="entry name" value="ABC_TM1F"/>
    <property type="match status" value="1"/>
</dbReference>
<protein>
    <submittedName>
        <fullName evidence="13">Colicin V processing peptidase</fullName>
    </submittedName>
</protein>
<dbReference type="PANTHER" id="PTHR24221:SF606">
    <property type="entry name" value="COLICIN V SECRETION-PROCESSING ATP-BINDING PROTEIN"/>
    <property type="match status" value="1"/>
</dbReference>
<dbReference type="InterPro" id="IPR027417">
    <property type="entry name" value="P-loop_NTPase"/>
</dbReference>
<keyword evidence="6" id="KW-0067">ATP-binding</keyword>
<evidence type="ECO:0000256" key="5">
    <source>
        <dbReference type="ARBA" id="ARBA00022741"/>
    </source>
</evidence>
<dbReference type="FunFam" id="3.40.50.300:FF:000299">
    <property type="entry name" value="ABC transporter ATP-binding protein/permease"/>
    <property type="match status" value="1"/>
</dbReference>
<dbReference type="PROSITE" id="PS50990">
    <property type="entry name" value="PEPTIDASE_C39"/>
    <property type="match status" value="1"/>
</dbReference>
<feature type="domain" description="Peptidase C39" evidence="12">
    <location>
        <begin position="20"/>
        <end position="139"/>
    </location>
</feature>
<dbReference type="Pfam" id="PF03412">
    <property type="entry name" value="Peptidase_C39"/>
    <property type="match status" value="1"/>
</dbReference>
<feature type="transmembrane region" description="Helical" evidence="9">
    <location>
        <begin position="206"/>
        <end position="224"/>
    </location>
</feature>
<dbReference type="PROSITE" id="PS00211">
    <property type="entry name" value="ABC_TRANSPORTER_1"/>
    <property type="match status" value="1"/>
</dbReference>
<evidence type="ECO:0000313" key="14">
    <source>
        <dbReference type="Proteomes" id="UP000274786"/>
    </source>
</evidence>
<dbReference type="GO" id="GO:0140359">
    <property type="term" value="F:ABC-type transporter activity"/>
    <property type="evidence" value="ECO:0007669"/>
    <property type="project" value="InterPro"/>
</dbReference>
<evidence type="ECO:0000256" key="2">
    <source>
        <dbReference type="ARBA" id="ARBA00022448"/>
    </source>
</evidence>
<feature type="domain" description="ABC transmembrane type-1" evidence="11">
    <location>
        <begin position="173"/>
        <end position="452"/>
    </location>
</feature>
<dbReference type="InterPro" id="IPR011527">
    <property type="entry name" value="ABC1_TM_dom"/>
</dbReference>
<evidence type="ECO:0000259" key="11">
    <source>
        <dbReference type="PROSITE" id="PS50929"/>
    </source>
</evidence>
<dbReference type="CDD" id="cd18567">
    <property type="entry name" value="ABC_6TM_CvaB_RaxB_like"/>
    <property type="match status" value="1"/>
</dbReference>
<dbReference type="GO" id="GO:0008233">
    <property type="term" value="F:peptidase activity"/>
    <property type="evidence" value="ECO:0007669"/>
    <property type="project" value="InterPro"/>
</dbReference>
<dbReference type="AlphaFoldDB" id="A0A498CRZ5"/>
<evidence type="ECO:0000313" key="13">
    <source>
        <dbReference type="EMBL" id="RLK56352.1"/>
    </source>
</evidence>
<dbReference type="GO" id="GO:0034040">
    <property type="term" value="F:ATPase-coupled lipid transmembrane transporter activity"/>
    <property type="evidence" value="ECO:0007669"/>
    <property type="project" value="TreeGrafter"/>
</dbReference>
<evidence type="ECO:0000256" key="6">
    <source>
        <dbReference type="ARBA" id="ARBA00022840"/>
    </source>
</evidence>
<keyword evidence="5" id="KW-0547">Nucleotide-binding</keyword>
<dbReference type="Gene3D" id="3.40.50.300">
    <property type="entry name" value="P-loop containing nucleotide triphosphate hydrolases"/>
    <property type="match status" value="1"/>
</dbReference>
<keyword evidence="3" id="KW-1003">Cell membrane</keyword>
<proteinExistence type="predicted"/>
<keyword evidence="4 9" id="KW-0812">Transmembrane</keyword>
<sequence>MASVTAQSWGSRRRLPLYLQTESAECGLACVAMIANYHGHDVDLASLRRRFGGSIRGVGLSHIIAVCSQLGLSGKALRAGLEYLPSSNAPCIAHWNMSHFVVIERADRKGVTVHDPARGRLRLSYEEVSASFTGVLLELTPDADFSPTQERRRIGLQSLTGRIRGLFKGAAHLFLLAFGVEVIALAIPFQLQWTIDSIIPTGDGRLLIIAAIAFAIAALLHSLLTIARGWLVSWLGAALNSQWITHLFSHLLRLPTSFFEKRSAGDILTRFSSIYAIQNTLSSAFVSAVLDSAFGLLALGILVYYSPAFAGISLVVIVAYFVIRRAMFRKLWEANEQNVVYMARQQSEIIESIRGINPIRLAGIEPLRRGRLSDAATEACRRSMEAQRIGETSSGINVGLFGLQKVGLLAYGASLVVSGQFTVGMLVAAVTFADQFTTKSTAFIDKINELQLVKMHLERLSDIALEEPLPLPKPYSGEPLIDHSIRFVNVGFRYSHSDPWILRGLNLTITSGESVAIVGRSGCGKSTLLKLLLGLDVPSEGHIEIGGQRIDSESVQRVRLVMSAVLQDDNLFAGTIAENISFFDSDASIDQIVDAAKMANIHDDISNMPMGYESLVGDMGSALSGGQKQRVLLARALFRKPRILVLDEATSHLDKHSEQITNKHLSTLNITRVVVAHRQETIDHADRVIDLAESHDYGESELHSRAGTVAARSAVEEARA</sequence>
<evidence type="ECO:0000256" key="7">
    <source>
        <dbReference type="ARBA" id="ARBA00022989"/>
    </source>
</evidence>
<dbReference type="InterPro" id="IPR017871">
    <property type="entry name" value="ABC_transporter-like_CS"/>
</dbReference>
<dbReference type="SUPFAM" id="SSF90123">
    <property type="entry name" value="ABC transporter transmembrane region"/>
    <property type="match status" value="1"/>
</dbReference>
<organism evidence="13 14">
    <name type="scientific">Stenotrophomonas rhizophila</name>
    <dbReference type="NCBI Taxonomy" id="216778"/>
    <lineage>
        <taxon>Bacteria</taxon>
        <taxon>Pseudomonadati</taxon>
        <taxon>Pseudomonadota</taxon>
        <taxon>Gammaproteobacteria</taxon>
        <taxon>Lysobacterales</taxon>
        <taxon>Lysobacteraceae</taxon>
        <taxon>Stenotrophomonas</taxon>
    </lineage>
</organism>
<reference evidence="13 14" key="1">
    <citation type="submission" date="2018-10" db="EMBL/GenBank/DDBJ databases">
        <title>Comparative analysis of microorganisms from saline springs in Andes Mountain Range, Colombia.</title>
        <authorList>
            <person name="Rubin E."/>
        </authorList>
    </citation>
    <scope>NUCLEOTIDE SEQUENCE [LARGE SCALE GENOMIC DNA]</scope>
    <source>
        <strain evidence="13 14">USBA GBX 843</strain>
    </source>
</reference>
<dbReference type="PANTHER" id="PTHR24221">
    <property type="entry name" value="ATP-BINDING CASSETTE SUB-FAMILY B"/>
    <property type="match status" value="1"/>
</dbReference>
<feature type="domain" description="ABC transporter" evidence="10">
    <location>
        <begin position="485"/>
        <end position="718"/>
    </location>
</feature>
<dbReference type="GO" id="GO:0005524">
    <property type="term" value="F:ATP binding"/>
    <property type="evidence" value="ECO:0007669"/>
    <property type="project" value="UniProtKB-KW"/>
</dbReference>
<evidence type="ECO:0000256" key="9">
    <source>
        <dbReference type="SAM" id="Phobius"/>
    </source>
</evidence>
<dbReference type="Proteomes" id="UP000274786">
    <property type="component" value="Unassembled WGS sequence"/>
</dbReference>
<name>A0A498CRZ5_9GAMM</name>
<feature type="transmembrane region" description="Helical" evidence="9">
    <location>
        <begin position="296"/>
        <end position="323"/>
    </location>
</feature>
<feature type="transmembrane region" description="Helical" evidence="9">
    <location>
        <begin position="173"/>
        <end position="194"/>
    </location>
</feature>
<dbReference type="InterPro" id="IPR005074">
    <property type="entry name" value="Peptidase_C39"/>
</dbReference>
<keyword evidence="2" id="KW-0813">Transport</keyword>
<dbReference type="InterPro" id="IPR003593">
    <property type="entry name" value="AAA+_ATPase"/>
</dbReference>
<dbReference type="SMART" id="SM00382">
    <property type="entry name" value="AAA"/>
    <property type="match status" value="1"/>
</dbReference>
<evidence type="ECO:0000256" key="4">
    <source>
        <dbReference type="ARBA" id="ARBA00022692"/>
    </source>
</evidence>
<dbReference type="Gene3D" id="3.90.70.10">
    <property type="entry name" value="Cysteine proteinases"/>
    <property type="match status" value="1"/>
</dbReference>
<dbReference type="Gene3D" id="1.20.1560.10">
    <property type="entry name" value="ABC transporter type 1, transmembrane domain"/>
    <property type="match status" value="1"/>
</dbReference>
<feature type="transmembrane region" description="Helical" evidence="9">
    <location>
        <begin position="408"/>
        <end position="433"/>
    </location>
</feature>
<keyword evidence="7 9" id="KW-1133">Transmembrane helix</keyword>
<dbReference type="InterPro" id="IPR039421">
    <property type="entry name" value="Type_1_exporter"/>
</dbReference>
<dbReference type="Pfam" id="PF00005">
    <property type="entry name" value="ABC_tran"/>
    <property type="match status" value="1"/>
</dbReference>
<dbReference type="Pfam" id="PF00664">
    <property type="entry name" value="ABC_membrane"/>
    <property type="match status" value="1"/>
</dbReference>
<evidence type="ECO:0000256" key="3">
    <source>
        <dbReference type="ARBA" id="ARBA00022475"/>
    </source>
</evidence>
<evidence type="ECO:0000259" key="10">
    <source>
        <dbReference type="PROSITE" id="PS50893"/>
    </source>
</evidence>
<gene>
    <name evidence="13" type="ORF">BCL79_0736</name>
</gene>
<dbReference type="GO" id="GO:0016887">
    <property type="term" value="F:ATP hydrolysis activity"/>
    <property type="evidence" value="ECO:0007669"/>
    <property type="project" value="InterPro"/>
</dbReference>
<evidence type="ECO:0000256" key="1">
    <source>
        <dbReference type="ARBA" id="ARBA00004651"/>
    </source>
</evidence>
<comment type="caution">
    <text evidence="13">The sequence shown here is derived from an EMBL/GenBank/DDBJ whole genome shotgun (WGS) entry which is preliminary data.</text>
</comment>
<feature type="transmembrane region" description="Helical" evidence="9">
    <location>
        <begin position="230"/>
        <end position="252"/>
    </location>
</feature>
<dbReference type="GO" id="GO:0006508">
    <property type="term" value="P:proteolysis"/>
    <property type="evidence" value="ECO:0007669"/>
    <property type="project" value="InterPro"/>
</dbReference>
<dbReference type="PROSITE" id="PS50893">
    <property type="entry name" value="ABC_TRANSPORTER_2"/>
    <property type="match status" value="1"/>
</dbReference>
<evidence type="ECO:0000259" key="12">
    <source>
        <dbReference type="PROSITE" id="PS50990"/>
    </source>
</evidence>